<accession>A0A917Z0T9</accession>
<feature type="chain" id="PRO_5037678902" evidence="1">
    <location>
        <begin position="19"/>
        <end position="188"/>
    </location>
</feature>
<comment type="caution">
    <text evidence="2">The sequence shown here is derived from an EMBL/GenBank/DDBJ whole genome shotgun (WGS) entry which is preliminary data.</text>
</comment>
<dbReference type="AlphaFoldDB" id="A0A917Z0T9"/>
<organism evidence="2 3">
    <name type="scientific">Bowmanella pacifica</name>
    <dbReference type="NCBI Taxonomy" id="502051"/>
    <lineage>
        <taxon>Bacteria</taxon>
        <taxon>Pseudomonadati</taxon>
        <taxon>Pseudomonadota</taxon>
        <taxon>Gammaproteobacteria</taxon>
        <taxon>Alteromonadales</taxon>
        <taxon>Alteromonadaceae</taxon>
        <taxon>Bowmanella</taxon>
    </lineage>
</organism>
<dbReference type="EMBL" id="BMLS01000003">
    <property type="protein sequence ID" value="GGO69811.1"/>
    <property type="molecule type" value="Genomic_DNA"/>
</dbReference>
<feature type="signal peptide" evidence="1">
    <location>
        <begin position="1"/>
        <end position="18"/>
    </location>
</feature>
<reference evidence="2" key="2">
    <citation type="submission" date="2020-09" db="EMBL/GenBank/DDBJ databases">
        <authorList>
            <person name="Sun Q."/>
            <person name="Zhou Y."/>
        </authorList>
    </citation>
    <scope>NUCLEOTIDE SEQUENCE</scope>
    <source>
        <strain evidence="2">CGMCC 1.7086</strain>
    </source>
</reference>
<gene>
    <name evidence="2" type="ORF">GCM10010982_21840</name>
</gene>
<keyword evidence="1" id="KW-0732">Signal</keyword>
<evidence type="ECO:0000256" key="1">
    <source>
        <dbReference type="SAM" id="SignalP"/>
    </source>
</evidence>
<evidence type="ECO:0000313" key="3">
    <source>
        <dbReference type="Proteomes" id="UP000606935"/>
    </source>
</evidence>
<dbReference type="RefSeq" id="WP_188694662.1">
    <property type="nucleotide sequence ID" value="NZ_BMLS01000003.1"/>
</dbReference>
<keyword evidence="3" id="KW-1185">Reference proteome</keyword>
<name>A0A917Z0T9_9ALTE</name>
<reference evidence="2" key="1">
    <citation type="journal article" date="2014" name="Int. J. Syst. Evol. Microbiol.">
        <title>Complete genome sequence of Corynebacterium casei LMG S-19264T (=DSM 44701T), isolated from a smear-ripened cheese.</title>
        <authorList>
            <consortium name="US DOE Joint Genome Institute (JGI-PGF)"/>
            <person name="Walter F."/>
            <person name="Albersmeier A."/>
            <person name="Kalinowski J."/>
            <person name="Ruckert C."/>
        </authorList>
    </citation>
    <scope>NUCLEOTIDE SEQUENCE</scope>
    <source>
        <strain evidence="2">CGMCC 1.7086</strain>
    </source>
</reference>
<sequence length="188" mass="20284">MNKAWLLLPLLSASYGLAAEESPKESCELAAKLYAKDDLDGALEEARWCVTLLEQEKQNVLSALFKDDIAGFSGGEIAHQQALGFTSLERDYQKDELKVNVSLASGAAGGLVSALSAFSQLGLQSGQGQALRIQRRSAMIMQEPDKLVLQVSLRSGGLLSFSSEQMDSEQLQAFANAFPVTELDEALK</sequence>
<proteinExistence type="predicted"/>
<protein>
    <submittedName>
        <fullName evidence="2">Uncharacterized protein</fullName>
    </submittedName>
</protein>
<evidence type="ECO:0000313" key="2">
    <source>
        <dbReference type="EMBL" id="GGO69811.1"/>
    </source>
</evidence>
<dbReference type="Proteomes" id="UP000606935">
    <property type="component" value="Unassembled WGS sequence"/>
</dbReference>